<dbReference type="GO" id="GO:0004316">
    <property type="term" value="F:3-oxoacyl-[acyl-carrier-protein] reductase (NADPH) activity"/>
    <property type="evidence" value="ECO:0007669"/>
    <property type="project" value="UniProtKB-EC"/>
</dbReference>
<dbReference type="EC" id="1.1.1.100" evidence="4"/>
<dbReference type="RefSeq" id="WP_087573195.1">
    <property type="nucleotide sequence ID" value="NZ_KM017071.1"/>
</dbReference>
<dbReference type="PANTHER" id="PTHR48107">
    <property type="entry name" value="NADPH-DEPENDENT ALDEHYDE REDUCTASE-LIKE PROTEIN, CHLOROPLASTIC-RELATED"/>
    <property type="match status" value="1"/>
</dbReference>
<evidence type="ECO:0000313" key="4">
    <source>
        <dbReference type="EMBL" id="AJW29524.1"/>
    </source>
</evidence>
<dbReference type="PROSITE" id="PS00061">
    <property type="entry name" value="ADH_SHORT"/>
    <property type="match status" value="1"/>
</dbReference>
<keyword evidence="2 4" id="KW-0560">Oxidoreductase</keyword>
<comment type="similarity">
    <text evidence="1">Belongs to the short-chain dehydrogenases/reductases (SDR) family.</text>
</comment>
<dbReference type="InterPro" id="IPR020904">
    <property type="entry name" value="Sc_DH/Rdtase_CS"/>
</dbReference>
<name>A0A0D4ZZE1_9SPHN</name>
<evidence type="ECO:0000256" key="2">
    <source>
        <dbReference type="ARBA" id="ARBA00023002"/>
    </source>
</evidence>
<keyword evidence="4" id="KW-0614">Plasmid</keyword>
<reference evidence="4" key="1">
    <citation type="submission" date="2014-06" db="EMBL/GenBank/DDBJ databases">
        <title>Molecular and ecological studies on carbamate pesticide degrading bacteria isolated from agricultural soils.</title>
        <authorList>
            <person name="Kim D.-U."/>
            <person name="Ka J.-O."/>
        </authorList>
    </citation>
    <scope>NUCLEOTIDE SEQUENCE</scope>
    <source>
        <strain evidence="4">JE1</strain>
        <plasmid evidence="4">pJE1</plasmid>
    </source>
</reference>
<organism evidence="4">
    <name type="scientific">Sphingomonas sp. JE1</name>
    <dbReference type="NCBI Taxonomy" id="1628059"/>
    <lineage>
        <taxon>Bacteria</taxon>
        <taxon>Pseudomonadati</taxon>
        <taxon>Pseudomonadota</taxon>
        <taxon>Alphaproteobacteria</taxon>
        <taxon>Sphingomonadales</taxon>
        <taxon>Sphingomonadaceae</taxon>
        <taxon>Sphingomonas</taxon>
    </lineage>
</organism>
<feature type="domain" description="Ketoreductase" evidence="3">
    <location>
        <begin position="6"/>
        <end position="194"/>
    </location>
</feature>
<accession>A0A0D4ZZE1</accession>
<dbReference type="EMBL" id="KM017071">
    <property type="protein sequence ID" value="AJW29524.1"/>
    <property type="molecule type" value="Genomic_DNA"/>
</dbReference>
<dbReference type="FunFam" id="3.40.50.720:FF:000084">
    <property type="entry name" value="Short-chain dehydrogenase reductase"/>
    <property type="match status" value="1"/>
</dbReference>
<geneLocation type="plasmid" evidence="4">
    <name>pJE1</name>
</geneLocation>
<proteinExistence type="inferred from homology"/>
<dbReference type="AlphaFoldDB" id="A0A0D4ZZE1"/>
<gene>
    <name evidence="4" type="ORF">pJE1_102</name>
</gene>
<dbReference type="InterPro" id="IPR002347">
    <property type="entry name" value="SDR_fam"/>
</dbReference>
<dbReference type="Gene3D" id="3.40.50.720">
    <property type="entry name" value="NAD(P)-binding Rossmann-like Domain"/>
    <property type="match status" value="1"/>
</dbReference>
<dbReference type="NCBIfam" id="NF005559">
    <property type="entry name" value="PRK07231.1"/>
    <property type="match status" value="1"/>
</dbReference>
<dbReference type="CDD" id="cd05233">
    <property type="entry name" value="SDR_c"/>
    <property type="match status" value="1"/>
</dbReference>
<dbReference type="SMART" id="SM00822">
    <property type="entry name" value="PKS_KR"/>
    <property type="match status" value="1"/>
</dbReference>
<evidence type="ECO:0000256" key="1">
    <source>
        <dbReference type="ARBA" id="ARBA00006484"/>
    </source>
</evidence>
<dbReference type="InterPro" id="IPR036291">
    <property type="entry name" value="NAD(P)-bd_dom_sf"/>
</dbReference>
<evidence type="ECO:0000259" key="3">
    <source>
        <dbReference type="SMART" id="SM00822"/>
    </source>
</evidence>
<dbReference type="PRINTS" id="PR00080">
    <property type="entry name" value="SDRFAMILY"/>
</dbReference>
<sequence>MRLEGQVAIVTGAATGLGAAVAEGLATRGANVLVNYSRSKADAEAVVEQLRANGVDAIAVQGDVAEDADCRAIAAAALQRWGRIDILINNAAKTTRMAPHDDMEALQAEDFIASYRVNVIGAFQMIRACRSAMKAQGYGAVVNISSVSSLNGGGSSVAYTASKGALNTMSQSLARALGPEIRVNTVCPGFMATRWFTSSLGEDMLRAVIEKQENTTPLARAGKPEDVVPSILFLAAEGALHTTGAVIVVDAGFHLGPRPLPLSAKPQN</sequence>
<dbReference type="PRINTS" id="PR00081">
    <property type="entry name" value="GDHRDH"/>
</dbReference>
<dbReference type="SUPFAM" id="SSF51735">
    <property type="entry name" value="NAD(P)-binding Rossmann-fold domains"/>
    <property type="match status" value="1"/>
</dbReference>
<dbReference type="InterPro" id="IPR057326">
    <property type="entry name" value="KR_dom"/>
</dbReference>
<dbReference type="Pfam" id="PF13561">
    <property type="entry name" value="adh_short_C2"/>
    <property type="match status" value="1"/>
</dbReference>
<dbReference type="PANTHER" id="PTHR48107:SF7">
    <property type="entry name" value="RE15974P"/>
    <property type="match status" value="1"/>
</dbReference>
<protein>
    <submittedName>
        <fullName evidence="4">3-oxoacyl-[acyl-carrier protein] reductase</fullName>
        <ecNumber evidence="4">1.1.1.100</ecNumber>
    </submittedName>
</protein>